<reference evidence="3" key="2">
    <citation type="submission" date="2019-09" db="UniProtKB">
        <authorList>
            <consortium name="WormBaseParasite"/>
        </authorList>
    </citation>
    <scope>IDENTIFICATION</scope>
</reference>
<gene>
    <name evidence="1" type="ORF">HPBE_LOCUS16285</name>
</gene>
<organism evidence="1">
    <name type="scientific">Heligmosomoides polygyrus</name>
    <name type="common">Parasitic roundworm</name>
    <dbReference type="NCBI Taxonomy" id="6339"/>
    <lineage>
        <taxon>Eukaryota</taxon>
        <taxon>Metazoa</taxon>
        <taxon>Ecdysozoa</taxon>
        <taxon>Nematoda</taxon>
        <taxon>Chromadorea</taxon>
        <taxon>Rhabditida</taxon>
        <taxon>Rhabditina</taxon>
        <taxon>Rhabditomorpha</taxon>
        <taxon>Strongyloidea</taxon>
        <taxon>Heligmosomidae</taxon>
        <taxon>Heligmosomoides</taxon>
    </lineage>
</organism>
<evidence type="ECO:0000313" key="3">
    <source>
        <dbReference type="WBParaSite" id="HPBE_0001628601-mRNA-1"/>
    </source>
</evidence>
<sequence>MDSLLLLCRVDAFLVRGSGMFMHSVRGCARDCADCRLKSRPIPSGSLAGCPDFFTRTTEPDKLPYFHNEIDHIIFNRKYCLTDVSVVPKFYTGSDHRLLRARFRFSRQEEKAVKFKKRSPRTTTNWDLYISLAGLWFGKIPLWTTSKEYDQFVHHLRDSAKGAESLKTTKRQNEDTANSSLLKVITKPSSETAFGCNLNDVTDEEREQALSYHNDLRSQLALGSLDYYEASWGPAANMYQLVRGCSRFPGVHHYVKCFICK</sequence>
<dbReference type="EMBL" id="UZAH01029327">
    <property type="protein sequence ID" value="VDP05451.1"/>
    <property type="molecule type" value="Genomic_DNA"/>
</dbReference>
<protein>
    <submittedName>
        <fullName evidence="3">Endo/exonuclease/phosphatase domain-containing protein</fullName>
    </submittedName>
</protein>
<reference evidence="1 2" key="1">
    <citation type="submission" date="2018-11" db="EMBL/GenBank/DDBJ databases">
        <authorList>
            <consortium name="Pathogen Informatics"/>
        </authorList>
    </citation>
    <scope>NUCLEOTIDE SEQUENCE [LARGE SCALE GENOMIC DNA]</scope>
</reference>
<name>A0A3P8A232_HELPZ</name>
<accession>A0A3P8A232</accession>
<dbReference type="AlphaFoldDB" id="A0A3P8A232"/>
<proteinExistence type="predicted"/>
<dbReference type="WBParaSite" id="HPBE_0001628601-mRNA-1">
    <property type="protein sequence ID" value="HPBE_0001628601-mRNA-1"/>
    <property type="gene ID" value="HPBE_0001628601"/>
</dbReference>
<evidence type="ECO:0000313" key="1">
    <source>
        <dbReference type="EMBL" id="VDP05451.1"/>
    </source>
</evidence>
<dbReference type="OrthoDB" id="410104at2759"/>
<keyword evidence="2" id="KW-1185">Reference proteome</keyword>
<dbReference type="InterPro" id="IPR035940">
    <property type="entry name" value="CAP_sf"/>
</dbReference>
<dbReference type="Gene3D" id="3.40.33.10">
    <property type="entry name" value="CAP"/>
    <property type="match status" value="1"/>
</dbReference>
<dbReference type="Proteomes" id="UP000050761">
    <property type="component" value="Unassembled WGS sequence"/>
</dbReference>
<dbReference type="SUPFAM" id="SSF55797">
    <property type="entry name" value="PR-1-like"/>
    <property type="match status" value="1"/>
</dbReference>
<evidence type="ECO:0000313" key="2">
    <source>
        <dbReference type="Proteomes" id="UP000050761"/>
    </source>
</evidence>